<gene>
    <name evidence="2" type="ORF">ALEPTO_LOCUS11298</name>
</gene>
<evidence type="ECO:0000313" key="2">
    <source>
        <dbReference type="EMBL" id="CAG8693674.1"/>
    </source>
</evidence>
<dbReference type="AlphaFoldDB" id="A0A9N9HMI1"/>
<protein>
    <submittedName>
        <fullName evidence="2">2609_t:CDS:1</fullName>
    </submittedName>
</protein>
<comment type="caution">
    <text evidence="2">The sequence shown here is derived from an EMBL/GenBank/DDBJ whole genome shotgun (WGS) entry which is preliminary data.</text>
</comment>
<dbReference type="EMBL" id="CAJVPS010017414">
    <property type="protein sequence ID" value="CAG8693674.1"/>
    <property type="molecule type" value="Genomic_DNA"/>
</dbReference>
<dbReference type="Proteomes" id="UP000789508">
    <property type="component" value="Unassembled WGS sequence"/>
</dbReference>
<organism evidence="2 3">
    <name type="scientific">Ambispora leptoticha</name>
    <dbReference type="NCBI Taxonomy" id="144679"/>
    <lineage>
        <taxon>Eukaryota</taxon>
        <taxon>Fungi</taxon>
        <taxon>Fungi incertae sedis</taxon>
        <taxon>Mucoromycota</taxon>
        <taxon>Glomeromycotina</taxon>
        <taxon>Glomeromycetes</taxon>
        <taxon>Archaeosporales</taxon>
        <taxon>Ambisporaceae</taxon>
        <taxon>Ambispora</taxon>
    </lineage>
</organism>
<keyword evidence="1" id="KW-0812">Transmembrane</keyword>
<proteinExistence type="predicted"/>
<evidence type="ECO:0000256" key="1">
    <source>
        <dbReference type="SAM" id="Phobius"/>
    </source>
</evidence>
<keyword evidence="3" id="KW-1185">Reference proteome</keyword>
<sequence length="292" mass="32466">FAQATPITDYSDTTIDVTQYLESASKEVFSVEINRIDDLVDDDGELLAERLESVIIEFELNDDQLLVNNVPVGLGVTSITEIEAKIISTTNSTDDEAIEELDDSFDIGLVTVEVSSTAESFPTEDPSVSLRRVTISTRIIEIDGIDIVQTDAVEKILEVKTLNVLDDDSEDVEFVPNTGDNLESPLSITHDGEASHAPCSLSTFAGRVRHWWRCASRFTRVIIASIFLTSAFGLIFIALPTAAHSLILAARRRRGIYQQVAVHEEEERPKNEQVIYVADEEKRALMDQEIKH</sequence>
<reference evidence="2" key="1">
    <citation type="submission" date="2021-06" db="EMBL/GenBank/DDBJ databases">
        <authorList>
            <person name="Kallberg Y."/>
            <person name="Tangrot J."/>
            <person name="Rosling A."/>
        </authorList>
    </citation>
    <scope>NUCLEOTIDE SEQUENCE</scope>
    <source>
        <strain evidence="2">FL130A</strain>
    </source>
</reference>
<feature type="non-terminal residue" evidence="2">
    <location>
        <position position="1"/>
    </location>
</feature>
<name>A0A9N9HMI1_9GLOM</name>
<accession>A0A9N9HMI1</accession>
<keyword evidence="1" id="KW-1133">Transmembrane helix</keyword>
<keyword evidence="1" id="KW-0472">Membrane</keyword>
<dbReference type="OrthoDB" id="5561232at2759"/>
<evidence type="ECO:0000313" key="3">
    <source>
        <dbReference type="Proteomes" id="UP000789508"/>
    </source>
</evidence>
<feature type="transmembrane region" description="Helical" evidence="1">
    <location>
        <begin position="222"/>
        <end position="249"/>
    </location>
</feature>